<dbReference type="PROSITE" id="PS51892">
    <property type="entry name" value="SUBTILASE"/>
    <property type="match status" value="1"/>
</dbReference>
<reference evidence="6 7" key="1">
    <citation type="submission" date="2020-01" db="EMBL/GenBank/DDBJ databases">
        <authorList>
            <person name="Kim M.K."/>
        </authorList>
    </citation>
    <scope>NUCLEOTIDE SEQUENCE [LARGE SCALE GENOMIC DNA]</scope>
    <source>
        <strain evidence="6 7">172606-1</strain>
    </source>
</reference>
<keyword evidence="3" id="KW-0732">Signal</keyword>
<gene>
    <name evidence="6" type="ORF">GXP67_27995</name>
</gene>
<dbReference type="InterPro" id="IPR026444">
    <property type="entry name" value="Secre_tail"/>
</dbReference>
<evidence type="ECO:0000256" key="3">
    <source>
        <dbReference type="SAM" id="SignalP"/>
    </source>
</evidence>
<comment type="caution">
    <text evidence="2">Lacks conserved residue(s) required for the propagation of feature annotation.</text>
</comment>
<evidence type="ECO:0000259" key="5">
    <source>
        <dbReference type="Pfam" id="PF18962"/>
    </source>
</evidence>
<organism evidence="6 7">
    <name type="scientific">Rhodocytophaga rosea</name>
    <dbReference type="NCBI Taxonomy" id="2704465"/>
    <lineage>
        <taxon>Bacteria</taxon>
        <taxon>Pseudomonadati</taxon>
        <taxon>Bacteroidota</taxon>
        <taxon>Cytophagia</taxon>
        <taxon>Cytophagales</taxon>
        <taxon>Rhodocytophagaceae</taxon>
        <taxon>Rhodocytophaga</taxon>
    </lineage>
</organism>
<dbReference type="GO" id="GO:0006508">
    <property type="term" value="P:proteolysis"/>
    <property type="evidence" value="ECO:0007669"/>
    <property type="project" value="InterPro"/>
</dbReference>
<evidence type="ECO:0000313" key="7">
    <source>
        <dbReference type="Proteomes" id="UP000480178"/>
    </source>
</evidence>
<dbReference type="CDD" id="cd04842">
    <property type="entry name" value="Peptidases_S8_Kp43_protease"/>
    <property type="match status" value="1"/>
</dbReference>
<dbReference type="NCBIfam" id="TIGR04183">
    <property type="entry name" value="Por_Secre_tail"/>
    <property type="match status" value="1"/>
</dbReference>
<dbReference type="KEGG" id="rhoz:GXP67_27995"/>
<proteinExistence type="inferred from homology"/>
<evidence type="ECO:0000256" key="1">
    <source>
        <dbReference type="ARBA" id="ARBA00011073"/>
    </source>
</evidence>
<dbReference type="InterPro" id="IPR000209">
    <property type="entry name" value="Peptidase_S8/S53_dom"/>
</dbReference>
<dbReference type="SUPFAM" id="SSF49785">
    <property type="entry name" value="Galactose-binding domain-like"/>
    <property type="match status" value="1"/>
</dbReference>
<dbReference type="AlphaFoldDB" id="A0A6C0GQ65"/>
<evidence type="ECO:0000256" key="2">
    <source>
        <dbReference type="PROSITE-ProRule" id="PRU01240"/>
    </source>
</evidence>
<dbReference type="PANTHER" id="PTHR43399">
    <property type="entry name" value="SUBTILISIN-RELATED"/>
    <property type="match status" value="1"/>
</dbReference>
<dbReference type="InterPro" id="IPR051048">
    <property type="entry name" value="Peptidase_S8/S53_subtilisin"/>
</dbReference>
<dbReference type="Gene3D" id="3.40.50.200">
    <property type="entry name" value="Peptidase S8/S53 domain"/>
    <property type="match status" value="1"/>
</dbReference>
<accession>A0A6C0GQ65</accession>
<sequence length="879" mass="98137">MNKVLVSIINYILLALCCSCIPVRLQAQHTKENASTFHHKIAPGLIDRAYRSEKQQFRILVKDKDQFKSWLSESLSGVSYTQLVHHRNILEFSQLLPSQIALLATCPWVMFIDVSDRKAREELSVEKADFSLNTITSVHSLFPQIHGKGITVSVKERLFDTTDIDFRGRIIPALLQNSTISTHATTMTTLIAGGGNSSFYGKGTAWQASITSSDFSNLLPDDGKQLQQRGISVQNHSYGVTIENYYGLEAYAYDQQTRQFPQILHVFSSGNEGTGTSTIGNYATIPGVANLTGQFKMSKNTLSVGGTDPSGQLEELSSRGPAYDGRIKPELVAYGDGGTSEAAAMVSGISALVQQSYLEKNGTLPPAALVKAILLNSANEAGRPGIDFETGFGQADALGAIRTVKEERFKQGAITNGDKQQFTIQVPAGIHELKITLTWHDIEAQPNAAKALVNDLEVQVFHQPSGKSWLPWVLNHFPHPDSLLQPAKRGADHLNTIEQISIVDPEAGEYTVQVEGYNITSGLQEFSLAYEWNPDFEWLYPVTHEKIQAGKTMFIRWQWKDLPVEATLSFRSTSSNEWQTISQVDLSQSFYEWMPPDSLIQGQFRLTFDTQEILSDTFTVEQIPDLAVGYNCENEVLLQWPAVKGATHYQLYQLGEKYLEPFMLVNDTLVLLTKAQTENPYFVIVPWKDTFPIGRSYIVDIRIQGPGCYIRSLLAKELVTENVLLDLALSSVYRLQTLFVERWENGAFKTIQTISPVTNLNYELADPAPGLGRNVYRIRVENVNNQTYYSQEVAVYYIRSREVLIFPNPVTHGQPLNIAVSENDAIQVTFFDLSGKRMLTISEIGEIKEISTNQLPRGTYIVHILTPSGEVLKTRVVVL</sequence>
<evidence type="ECO:0000259" key="4">
    <source>
        <dbReference type="Pfam" id="PF00082"/>
    </source>
</evidence>
<dbReference type="Proteomes" id="UP000480178">
    <property type="component" value="Chromosome"/>
</dbReference>
<comment type="similarity">
    <text evidence="1 2">Belongs to the peptidase S8 family.</text>
</comment>
<dbReference type="Gene3D" id="2.60.120.380">
    <property type="match status" value="1"/>
</dbReference>
<dbReference type="RefSeq" id="WP_162446197.1">
    <property type="nucleotide sequence ID" value="NZ_CP048222.1"/>
</dbReference>
<name>A0A6C0GQ65_9BACT</name>
<protein>
    <submittedName>
        <fullName evidence="6">S8 family serine peptidase</fullName>
    </submittedName>
</protein>
<evidence type="ECO:0000313" key="6">
    <source>
        <dbReference type="EMBL" id="QHT70215.1"/>
    </source>
</evidence>
<dbReference type="InterPro" id="IPR008979">
    <property type="entry name" value="Galactose-bd-like_sf"/>
</dbReference>
<feature type="domain" description="Peptidase S8/S53" evidence="4">
    <location>
        <begin position="147"/>
        <end position="393"/>
    </location>
</feature>
<feature type="signal peptide" evidence="3">
    <location>
        <begin position="1"/>
        <end position="27"/>
    </location>
</feature>
<feature type="domain" description="Secretion system C-terminal sorting" evidence="5">
    <location>
        <begin position="805"/>
        <end position="876"/>
    </location>
</feature>
<dbReference type="PANTHER" id="PTHR43399:SF4">
    <property type="entry name" value="CELL WALL-ASSOCIATED PROTEASE"/>
    <property type="match status" value="1"/>
</dbReference>
<feature type="chain" id="PRO_5025330680" evidence="3">
    <location>
        <begin position="28"/>
        <end position="879"/>
    </location>
</feature>
<dbReference type="Pfam" id="PF00082">
    <property type="entry name" value="Peptidase_S8"/>
    <property type="match status" value="1"/>
</dbReference>
<dbReference type="Pfam" id="PF18962">
    <property type="entry name" value="Por_Secre_tail"/>
    <property type="match status" value="1"/>
</dbReference>
<dbReference type="GO" id="GO:0004252">
    <property type="term" value="F:serine-type endopeptidase activity"/>
    <property type="evidence" value="ECO:0007669"/>
    <property type="project" value="InterPro"/>
</dbReference>
<dbReference type="InterPro" id="IPR034058">
    <property type="entry name" value="TagA/B/C/D_pept_dom"/>
</dbReference>
<keyword evidence="7" id="KW-1185">Reference proteome</keyword>
<dbReference type="InterPro" id="IPR036852">
    <property type="entry name" value="Peptidase_S8/S53_dom_sf"/>
</dbReference>
<dbReference type="SUPFAM" id="SSF52743">
    <property type="entry name" value="Subtilisin-like"/>
    <property type="match status" value="1"/>
</dbReference>
<dbReference type="EMBL" id="CP048222">
    <property type="protein sequence ID" value="QHT70215.1"/>
    <property type="molecule type" value="Genomic_DNA"/>
</dbReference>